<evidence type="ECO:0000256" key="7">
    <source>
        <dbReference type="ARBA" id="ARBA00023136"/>
    </source>
</evidence>
<dbReference type="Pfam" id="PF13231">
    <property type="entry name" value="PMT_2"/>
    <property type="match status" value="1"/>
</dbReference>
<evidence type="ECO:0000256" key="8">
    <source>
        <dbReference type="SAM" id="Phobius"/>
    </source>
</evidence>
<comment type="subcellular location">
    <subcellularLocation>
        <location evidence="1">Cell membrane</location>
        <topology evidence="1">Multi-pass membrane protein</topology>
    </subcellularLocation>
</comment>
<feature type="transmembrane region" description="Helical" evidence="8">
    <location>
        <begin position="369"/>
        <end position="391"/>
    </location>
</feature>
<evidence type="ECO:0000256" key="3">
    <source>
        <dbReference type="ARBA" id="ARBA00022676"/>
    </source>
</evidence>
<evidence type="ECO:0000256" key="6">
    <source>
        <dbReference type="ARBA" id="ARBA00022989"/>
    </source>
</evidence>
<dbReference type="OrthoDB" id="9776737at2"/>
<keyword evidence="7 8" id="KW-0472">Membrane</keyword>
<accession>A0A0E9MMF8</accession>
<evidence type="ECO:0000256" key="1">
    <source>
        <dbReference type="ARBA" id="ARBA00004651"/>
    </source>
</evidence>
<keyword evidence="3" id="KW-0328">Glycosyltransferase</keyword>
<evidence type="ECO:0000259" key="9">
    <source>
        <dbReference type="Pfam" id="PF13231"/>
    </source>
</evidence>
<feature type="transmembrane region" description="Helical" evidence="8">
    <location>
        <begin position="290"/>
        <end position="307"/>
    </location>
</feature>
<proteinExistence type="predicted"/>
<feature type="transmembrane region" description="Helical" evidence="8">
    <location>
        <begin position="205"/>
        <end position="226"/>
    </location>
</feature>
<evidence type="ECO:0000256" key="5">
    <source>
        <dbReference type="ARBA" id="ARBA00022692"/>
    </source>
</evidence>
<keyword evidence="6 8" id="KW-1133">Transmembrane helix</keyword>
<dbReference type="AlphaFoldDB" id="A0A0E9MMF8"/>
<evidence type="ECO:0000313" key="12">
    <source>
        <dbReference type="Proteomes" id="UP000033202"/>
    </source>
</evidence>
<feature type="transmembrane region" description="Helical" evidence="8">
    <location>
        <begin position="162"/>
        <end position="193"/>
    </location>
</feature>
<feature type="domain" description="Protein O-mannosyl-transferase C-terminal four TM" evidence="10">
    <location>
        <begin position="234"/>
        <end position="302"/>
    </location>
</feature>
<dbReference type="InterPro" id="IPR032421">
    <property type="entry name" value="PMT_4TMC"/>
</dbReference>
<evidence type="ECO:0000256" key="2">
    <source>
        <dbReference type="ARBA" id="ARBA00022475"/>
    </source>
</evidence>
<dbReference type="PANTHER" id="PTHR33908">
    <property type="entry name" value="MANNOSYLTRANSFERASE YKCB-RELATED"/>
    <property type="match status" value="1"/>
</dbReference>
<dbReference type="InterPro" id="IPR038731">
    <property type="entry name" value="RgtA/B/C-like"/>
</dbReference>
<keyword evidence="4" id="KW-0808">Transferase</keyword>
<evidence type="ECO:0000313" key="11">
    <source>
        <dbReference type="EMBL" id="GAO38693.1"/>
    </source>
</evidence>
<sequence length="407" mass="45414">MGAVAAWLERLSPLQMALLLALLAELLFAVHVNQPTKLMFDEIYYVPAGRDIFNLVGPANEEHPLLAKWLIGLSTALFGDNSVGWRALSTVAGTATVLAIYAIALRLFADVRTAATAGLLAILNQMLFVQARIATLDVFAGAFLFAAIAVLAWGYGRSHPRRWLIGAGVCIGLAVGCKWSSLPFVAPLGLAVLWGWRRDWLRAGLTFGLAALLAYAVTFAPALFYATDPLKLDQLLAWQAHMYDLQTRPLAHHTYQSEPWQWPLITRPIWYLYEPVAGVKRGVLLVGNPAIMWGGLVALAACLWDGIKERNPGLLIVSGLYIFSQGIWTVIPKKIGFYYYYYFPGLFLTLLLAAAFHHNYRREERWIPAAFLVLSFGLFAYFYPIISAAPLPNDRAFEHWMWLSTWP</sequence>
<feature type="domain" description="Glycosyltransferase RgtA/B/C/D-like" evidence="9">
    <location>
        <begin position="63"/>
        <end position="223"/>
    </location>
</feature>
<dbReference type="PANTHER" id="PTHR33908:SF11">
    <property type="entry name" value="MEMBRANE PROTEIN"/>
    <property type="match status" value="1"/>
</dbReference>
<dbReference type="InterPro" id="IPR050297">
    <property type="entry name" value="LipidA_mod_glycosyltrf_83"/>
</dbReference>
<keyword evidence="5 8" id="KW-0812">Transmembrane</keyword>
<feature type="transmembrane region" description="Helical" evidence="8">
    <location>
        <begin position="337"/>
        <end position="357"/>
    </location>
</feature>
<evidence type="ECO:0000256" key="4">
    <source>
        <dbReference type="ARBA" id="ARBA00022679"/>
    </source>
</evidence>
<dbReference type="RefSeq" id="WP_046347544.1">
    <property type="nucleotide sequence ID" value="NZ_BBWU01000018.1"/>
</dbReference>
<comment type="caution">
    <text evidence="11">The sequence shown here is derived from an EMBL/GenBank/DDBJ whole genome shotgun (WGS) entry which is preliminary data.</text>
</comment>
<protein>
    <submittedName>
        <fullName evidence="11">Uncharacterized protein</fullName>
    </submittedName>
</protein>
<dbReference type="GO" id="GO:0009103">
    <property type="term" value="P:lipopolysaccharide biosynthetic process"/>
    <property type="evidence" value="ECO:0007669"/>
    <property type="project" value="UniProtKB-ARBA"/>
</dbReference>
<reference evidence="11 12" key="1">
    <citation type="submission" date="2015-04" db="EMBL/GenBank/DDBJ databases">
        <title>Whole genome shotgun sequence of Sphingomonas changbaiensis NBRC 104936.</title>
        <authorList>
            <person name="Katano-Makiyama Y."/>
            <person name="Hosoyama A."/>
            <person name="Hashimoto M."/>
            <person name="Noguchi M."/>
            <person name="Tsuchikane K."/>
            <person name="Ohji S."/>
            <person name="Yamazoe A."/>
            <person name="Ichikawa N."/>
            <person name="Kimura A."/>
            <person name="Fujita N."/>
        </authorList>
    </citation>
    <scope>NUCLEOTIDE SEQUENCE [LARGE SCALE GENOMIC DNA]</scope>
    <source>
        <strain evidence="11 12">NBRC 104936</strain>
    </source>
</reference>
<feature type="transmembrane region" description="Helical" evidence="8">
    <location>
        <begin position="314"/>
        <end position="331"/>
    </location>
</feature>
<name>A0A0E9MMF8_9SPHN</name>
<gene>
    <name evidence="11" type="ORF">SCH01S_18_00250</name>
</gene>
<dbReference type="Pfam" id="PF16192">
    <property type="entry name" value="PMT_4TMC"/>
    <property type="match status" value="1"/>
</dbReference>
<feature type="transmembrane region" description="Helical" evidence="8">
    <location>
        <begin position="136"/>
        <end position="156"/>
    </location>
</feature>
<dbReference type="EMBL" id="BBWU01000018">
    <property type="protein sequence ID" value="GAO38693.1"/>
    <property type="molecule type" value="Genomic_DNA"/>
</dbReference>
<organism evidence="11 12">
    <name type="scientific">Sphingomonas changbaiensis NBRC 104936</name>
    <dbReference type="NCBI Taxonomy" id="1219043"/>
    <lineage>
        <taxon>Bacteria</taxon>
        <taxon>Pseudomonadati</taxon>
        <taxon>Pseudomonadota</taxon>
        <taxon>Alphaproteobacteria</taxon>
        <taxon>Sphingomonadales</taxon>
        <taxon>Sphingomonadaceae</taxon>
        <taxon>Sphingomonas</taxon>
    </lineage>
</organism>
<dbReference type="GO" id="GO:0016763">
    <property type="term" value="F:pentosyltransferase activity"/>
    <property type="evidence" value="ECO:0007669"/>
    <property type="project" value="TreeGrafter"/>
</dbReference>
<dbReference type="GO" id="GO:0005886">
    <property type="term" value="C:plasma membrane"/>
    <property type="evidence" value="ECO:0007669"/>
    <property type="project" value="UniProtKB-SubCell"/>
</dbReference>
<dbReference type="UniPathway" id="UPA00378"/>
<dbReference type="STRING" id="1219043.SCH01S_18_00250"/>
<evidence type="ECO:0000259" key="10">
    <source>
        <dbReference type="Pfam" id="PF16192"/>
    </source>
</evidence>
<dbReference type="Proteomes" id="UP000033202">
    <property type="component" value="Unassembled WGS sequence"/>
</dbReference>
<feature type="transmembrane region" description="Helical" evidence="8">
    <location>
        <begin position="83"/>
        <end position="105"/>
    </location>
</feature>
<keyword evidence="12" id="KW-1185">Reference proteome</keyword>
<feature type="transmembrane region" description="Helical" evidence="8">
    <location>
        <begin position="12"/>
        <end position="30"/>
    </location>
</feature>
<keyword evidence="2" id="KW-1003">Cell membrane</keyword>